<evidence type="ECO:0000313" key="3">
    <source>
        <dbReference type="EMBL" id="QDU09506.1"/>
    </source>
</evidence>
<protein>
    <recommendedName>
        <fullName evidence="2">PPM-type phosphatase domain-containing protein</fullName>
    </recommendedName>
</protein>
<evidence type="ECO:0000259" key="2">
    <source>
        <dbReference type="PROSITE" id="PS51746"/>
    </source>
</evidence>
<dbReference type="SUPFAM" id="SSF81606">
    <property type="entry name" value="PP2C-like"/>
    <property type="match status" value="1"/>
</dbReference>
<sequence>MRWEHPVQFASQSDVGFRRRNNEDSISVRICKDQESWRDHGHFFLVADGMGGHAVGELASKMASETVPHTFFKNKPGPVAKSLKSAIEVANQAINERGMANREFMRMGTTCSSICLCPEGAVIGHVGDSRVYRVRENRIDQLTFDHSLQWELIRQGRMKPEEVYLNEPRNVITRSLGPEPVVKVDIEGPYPVMEGDRYILCSDGLTSHLKDEEIGMIAKYLEPSDACRLMINLANLRGGSDNISVIVVRVGELPDGNLSQETPPEPEPEFESEKSGSEWWWLAGVWVASLMVATGIVMWLLTKFDRGEFLTFGGMSLLVVLLVRKLFSQRESSSHEEYLDHSKTVEWKPYRSERLKFNTDFLQYLTTMESELQRAAMEEEWTIEWSAHNKIYYEAKEGLEKKKYLNAFRDFSRAIDILMSGLHSYRKEMVHQARWKKGANPSSREGG</sequence>
<feature type="domain" description="PPM-type phosphatase" evidence="2">
    <location>
        <begin position="6"/>
        <end position="250"/>
    </location>
</feature>
<dbReference type="PROSITE" id="PS51746">
    <property type="entry name" value="PPM_2"/>
    <property type="match status" value="1"/>
</dbReference>
<keyword evidence="4" id="KW-1185">Reference proteome</keyword>
<dbReference type="PANTHER" id="PTHR47992">
    <property type="entry name" value="PROTEIN PHOSPHATASE"/>
    <property type="match status" value="1"/>
</dbReference>
<keyword evidence="1" id="KW-0472">Membrane</keyword>
<gene>
    <name evidence="3" type="ORF">V202x_28810</name>
</gene>
<keyword evidence="1" id="KW-1133">Transmembrane helix</keyword>
<organism evidence="3 4">
    <name type="scientific">Gimesia aquarii</name>
    <dbReference type="NCBI Taxonomy" id="2527964"/>
    <lineage>
        <taxon>Bacteria</taxon>
        <taxon>Pseudomonadati</taxon>
        <taxon>Planctomycetota</taxon>
        <taxon>Planctomycetia</taxon>
        <taxon>Planctomycetales</taxon>
        <taxon>Planctomycetaceae</taxon>
        <taxon>Gimesia</taxon>
    </lineage>
</organism>
<keyword evidence="3" id="KW-0378">Hydrolase</keyword>
<proteinExistence type="predicted"/>
<dbReference type="Gene3D" id="3.60.40.10">
    <property type="entry name" value="PPM-type phosphatase domain"/>
    <property type="match status" value="1"/>
</dbReference>
<dbReference type="Proteomes" id="UP000318384">
    <property type="component" value="Chromosome"/>
</dbReference>
<dbReference type="CDD" id="cd00143">
    <property type="entry name" value="PP2Cc"/>
    <property type="match status" value="1"/>
</dbReference>
<reference evidence="3 4" key="1">
    <citation type="submission" date="2019-03" db="EMBL/GenBank/DDBJ databases">
        <title>Deep-cultivation of Planctomycetes and their phenomic and genomic characterization uncovers novel biology.</title>
        <authorList>
            <person name="Wiegand S."/>
            <person name="Jogler M."/>
            <person name="Boedeker C."/>
            <person name="Pinto D."/>
            <person name="Vollmers J."/>
            <person name="Rivas-Marin E."/>
            <person name="Kohn T."/>
            <person name="Peeters S.H."/>
            <person name="Heuer A."/>
            <person name="Rast P."/>
            <person name="Oberbeckmann S."/>
            <person name="Bunk B."/>
            <person name="Jeske O."/>
            <person name="Meyerdierks A."/>
            <person name="Storesund J.E."/>
            <person name="Kallscheuer N."/>
            <person name="Luecker S."/>
            <person name="Lage O.M."/>
            <person name="Pohl T."/>
            <person name="Merkel B.J."/>
            <person name="Hornburger P."/>
            <person name="Mueller R.-W."/>
            <person name="Bruemmer F."/>
            <person name="Labrenz M."/>
            <person name="Spormann A.M."/>
            <person name="Op den Camp H."/>
            <person name="Overmann J."/>
            <person name="Amann R."/>
            <person name="Jetten M.S.M."/>
            <person name="Mascher T."/>
            <person name="Medema M.H."/>
            <person name="Devos D.P."/>
            <person name="Kaster A.-K."/>
            <person name="Ovreas L."/>
            <person name="Rohde M."/>
            <person name="Galperin M.Y."/>
            <person name="Jogler C."/>
        </authorList>
    </citation>
    <scope>NUCLEOTIDE SEQUENCE [LARGE SCALE GENOMIC DNA]</scope>
    <source>
        <strain evidence="3 4">V202</strain>
    </source>
</reference>
<keyword evidence="1" id="KW-0812">Transmembrane</keyword>
<dbReference type="InterPro" id="IPR015655">
    <property type="entry name" value="PP2C"/>
</dbReference>
<dbReference type="Pfam" id="PF13672">
    <property type="entry name" value="PP2C_2"/>
    <property type="match status" value="1"/>
</dbReference>
<dbReference type="RefSeq" id="WP_145175811.1">
    <property type="nucleotide sequence ID" value="NZ_CP037422.1"/>
</dbReference>
<name>A0A517WW68_9PLAN</name>
<dbReference type="InterPro" id="IPR036457">
    <property type="entry name" value="PPM-type-like_dom_sf"/>
</dbReference>
<dbReference type="SMART" id="SM00332">
    <property type="entry name" value="PP2Cc"/>
    <property type="match status" value="1"/>
</dbReference>
<feature type="transmembrane region" description="Helical" evidence="1">
    <location>
        <begin position="279"/>
        <end position="302"/>
    </location>
</feature>
<dbReference type="EMBL" id="CP037422">
    <property type="protein sequence ID" value="QDU09506.1"/>
    <property type="molecule type" value="Genomic_DNA"/>
</dbReference>
<dbReference type="InterPro" id="IPR001932">
    <property type="entry name" value="PPM-type_phosphatase-like_dom"/>
</dbReference>
<dbReference type="OrthoDB" id="9801841at2"/>
<dbReference type="AlphaFoldDB" id="A0A517WW68"/>
<evidence type="ECO:0000313" key="4">
    <source>
        <dbReference type="Proteomes" id="UP000318384"/>
    </source>
</evidence>
<accession>A0A517WW68</accession>
<dbReference type="GO" id="GO:0004722">
    <property type="term" value="F:protein serine/threonine phosphatase activity"/>
    <property type="evidence" value="ECO:0007669"/>
    <property type="project" value="InterPro"/>
</dbReference>
<evidence type="ECO:0000256" key="1">
    <source>
        <dbReference type="SAM" id="Phobius"/>
    </source>
</evidence>
<dbReference type="SMART" id="SM00331">
    <property type="entry name" value="PP2C_SIG"/>
    <property type="match status" value="1"/>
</dbReference>